<evidence type="ECO:0000256" key="1">
    <source>
        <dbReference type="SAM" id="MobiDB-lite"/>
    </source>
</evidence>
<proteinExistence type="predicted"/>
<reference evidence="2" key="1">
    <citation type="journal article" date="2023" name="Science">
        <title>Genome structures resolve the early diversification of teleost fishes.</title>
        <authorList>
            <person name="Parey E."/>
            <person name="Louis A."/>
            <person name="Montfort J."/>
            <person name="Bouchez O."/>
            <person name="Roques C."/>
            <person name="Iampietro C."/>
            <person name="Lluch J."/>
            <person name="Castinel A."/>
            <person name="Donnadieu C."/>
            <person name="Desvignes T."/>
            <person name="Floi Bucao C."/>
            <person name="Jouanno E."/>
            <person name="Wen M."/>
            <person name="Mejri S."/>
            <person name="Dirks R."/>
            <person name="Jansen H."/>
            <person name="Henkel C."/>
            <person name="Chen W.J."/>
            <person name="Zahm M."/>
            <person name="Cabau C."/>
            <person name="Klopp C."/>
            <person name="Thompson A.W."/>
            <person name="Robinson-Rechavi M."/>
            <person name="Braasch I."/>
            <person name="Lecointre G."/>
            <person name="Bobe J."/>
            <person name="Postlethwait J.H."/>
            <person name="Berthelot C."/>
            <person name="Roest Crollius H."/>
            <person name="Guiguen Y."/>
        </authorList>
    </citation>
    <scope>NUCLEOTIDE SEQUENCE</scope>
    <source>
        <strain evidence="2">NC1722</strain>
    </source>
</reference>
<feature type="compositionally biased region" description="Basic and acidic residues" evidence="1">
    <location>
        <begin position="9"/>
        <end position="21"/>
    </location>
</feature>
<dbReference type="Proteomes" id="UP001221898">
    <property type="component" value="Unassembled WGS sequence"/>
</dbReference>
<protein>
    <submittedName>
        <fullName evidence="2">Uncharacterized protein</fullName>
    </submittedName>
</protein>
<evidence type="ECO:0000313" key="3">
    <source>
        <dbReference type="Proteomes" id="UP001221898"/>
    </source>
</evidence>
<name>A0AAD7WWK0_9TELE</name>
<dbReference type="EMBL" id="JAINUG010000021">
    <property type="protein sequence ID" value="KAJ8411867.1"/>
    <property type="molecule type" value="Genomic_DNA"/>
</dbReference>
<organism evidence="2 3">
    <name type="scientific">Aldrovandia affinis</name>
    <dbReference type="NCBI Taxonomy" id="143900"/>
    <lineage>
        <taxon>Eukaryota</taxon>
        <taxon>Metazoa</taxon>
        <taxon>Chordata</taxon>
        <taxon>Craniata</taxon>
        <taxon>Vertebrata</taxon>
        <taxon>Euteleostomi</taxon>
        <taxon>Actinopterygii</taxon>
        <taxon>Neopterygii</taxon>
        <taxon>Teleostei</taxon>
        <taxon>Notacanthiformes</taxon>
        <taxon>Halosauridae</taxon>
        <taxon>Aldrovandia</taxon>
    </lineage>
</organism>
<evidence type="ECO:0000313" key="2">
    <source>
        <dbReference type="EMBL" id="KAJ8411867.1"/>
    </source>
</evidence>
<accession>A0AAD7WWK0</accession>
<sequence>MEGPEDVDAPLHVDRMDHPLSKEIPWSNSSAHTKRAPTLESSASPPHFPPLVCGDTEAAEWTTMETHWFPIALNIALQKNLNREQNVHSVQGRCSPGPVLQRVGPRLCPHPRFPLLCFLVS</sequence>
<comment type="caution">
    <text evidence="2">The sequence shown here is derived from an EMBL/GenBank/DDBJ whole genome shotgun (WGS) entry which is preliminary data.</text>
</comment>
<feature type="region of interest" description="Disordered" evidence="1">
    <location>
        <begin position="1"/>
        <end position="48"/>
    </location>
</feature>
<dbReference type="AlphaFoldDB" id="A0AAD7WWK0"/>
<keyword evidence="3" id="KW-1185">Reference proteome</keyword>
<gene>
    <name evidence="2" type="ORF">AAFF_G00155050</name>
</gene>